<dbReference type="EMBL" id="MFLD01000007">
    <property type="protein sequence ID" value="OGG60858.1"/>
    <property type="molecule type" value="Genomic_DNA"/>
</dbReference>
<protein>
    <submittedName>
        <fullName evidence="2">Uncharacterized protein</fullName>
    </submittedName>
</protein>
<proteinExistence type="predicted"/>
<feature type="region of interest" description="Disordered" evidence="1">
    <location>
        <begin position="1"/>
        <end position="32"/>
    </location>
</feature>
<reference evidence="2 3" key="1">
    <citation type="journal article" date="2016" name="Nat. Commun.">
        <title>Thousands of microbial genomes shed light on interconnected biogeochemical processes in an aquifer system.</title>
        <authorList>
            <person name="Anantharaman K."/>
            <person name="Brown C.T."/>
            <person name="Hug L.A."/>
            <person name="Sharon I."/>
            <person name="Castelle C.J."/>
            <person name="Probst A.J."/>
            <person name="Thomas B.C."/>
            <person name="Singh A."/>
            <person name="Wilkins M.J."/>
            <person name="Karaoz U."/>
            <person name="Brodie E.L."/>
            <person name="Williams K.H."/>
            <person name="Hubbard S.S."/>
            <person name="Banfield J.F."/>
        </authorList>
    </citation>
    <scope>NUCLEOTIDE SEQUENCE [LARGE SCALE GENOMIC DNA]</scope>
</reference>
<sequence length="200" mass="21872">MDKFGPSGEKLGKGRPEATRDSDGPKDKGRRDFLGAAAKNTLKVAAALGVLGAIPTVLTVKESKNSANAMPKPGTNMTGPGLGEDHSTWERNTKEESEIVSFHVLFLKSFGKEDFKKIAEKKYPTMFAWDGGYAAPSRVPSVGKHREHNKAKYRVQDWINGFNKSNPEAKMENVEEAINNQIVALTARQKELAGKLSSQN</sequence>
<evidence type="ECO:0000313" key="3">
    <source>
        <dbReference type="Proteomes" id="UP000178042"/>
    </source>
</evidence>
<comment type="caution">
    <text evidence="2">The sequence shown here is derived from an EMBL/GenBank/DDBJ whole genome shotgun (WGS) entry which is preliminary data.</text>
</comment>
<name>A0A1F6DHG6_9BACT</name>
<evidence type="ECO:0000256" key="1">
    <source>
        <dbReference type="SAM" id="MobiDB-lite"/>
    </source>
</evidence>
<dbReference type="AlphaFoldDB" id="A0A1F6DHG6"/>
<accession>A0A1F6DHG6</accession>
<gene>
    <name evidence="2" type="ORF">A3C86_00280</name>
</gene>
<evidence type="ECO:0000313" key="2">
    <source>
        <dbReference type="EMBL" id="OGG60858.1"/>
    </source>
</evidence>
<dbReference type="Proteomes" id="UP000178042">
    <property type="component" value="Unassembled WGS sequence"/>
</dbReference>
<feature type="compositionally biased region" description="Basic and acidic residues" evidence="1">
    <location>
        <begin position="10"/>
        <end position="32"/>
    </location>
</feature>
<organism evidence="2 3">
    <name type="scientific">Candidatus Kaiserbacteria bacterium RIFCSPHIGHO2_02_FULL_49_16</name>
    <dbReference type="NCBI Taxonomy" id="1798490"/>
    <lineage>
        <taxon>Bacteria</taxon>
        <taxon>Candidatus Kaiseribacteriota</taxon>
    </lineage>
</organism>